<dbReference type="InterPro" id="IPR005301">
    <property type="entry name" value="MOB_kinase_act_fam"/>
</dbReference>
<dbReference type="EMBL" id="FR839628">
    <property type="protein sequence ID" value="CCA37338.1"/>
    <property type="molecule type" value="Genomic_DNA"/>
</dbReference>
<dbReference type="SMART" id="SM01388">
    <property type="entry name" value="Mob1_phocein"/>
    <property type="match status" value="1"/>
</dbReference>
<reference evidence="3 4" key="1">
    <citation type="journal article" date="2011" name="J. Biotechnol.">
        <title>High-quality genome sequence of Pichia pastoris CBS7435.</title>
        <authorList>
            <person name="Kuberl A."/>
            <person name="Schneider J."/>
            <person name="Thallinger G.G."/>
            <person name="Anderl I."/>
            <person name="Wibberg D."/>
            <person name="Hajek T."/>
            <person name="Jaenicke S."/>
            <person name="Brinkrolf K."/>
            <person name="Goesmann A."/>
            <person name="Szczepanowski R."/>
            <person name="Puhler A."/>
            <person name="Schwab H."/>
            <person name="Glieder A."/>
            <person name="Pichler H."/>
        </authorList>
    </citation>
    <scope>NUCLEOTIDE SEQUENCE [LARGE SCALE GENOMIC DNA]</scope>
    <source>
        <strain evidence="4">ATCC 76273 / CBS 7435 / CECT 11047 / NRRL Y-11430 / Wegner 21-1</strain>
    </source>
</reference>
<dbReference type="Proteomes" id="UP000006853">
    <property type="component" value="Chromosome 1"/>
</dbReference>
<feature type="compositionally biased region" description="Polar residues" evidence="2">
    <location>
        <begin position="28"/>
        <end position="41"/>
    </location>
</feature>
<feature type="binding site" evidence="1">
    <location>
        <position position="196"/>
    </location>
    <ligand>
        <name>Zn(2+)</name>
        <dbReference type="ChEBI" id="CHEBI:29105"/>
    </ligand>
</feature>
<dbReference type="InterPro" id="IPR036703">
    <property type="entry name" value="MOB_kinase_act_sf"/>
</dbReference>
<protein>
    <submittedName>
        <fullName evidence="3">Mitotic exit network component</fullName>
    </submittedName>
</protein>
<sequence length="263" mass="29590">MSFFHKNSQTIKTRGFKTLTSDIGLPSTPETAPKTEQQPSTTHRDIKNYAEATLGSGSSLAQAVKLPIGEDLDEWLAVHVVSFYNQINMLYGTITEFCSAQTCPRMIATQEYEYLWQPSVSSRTSNMGSASGSSSPRKLAPVSCTAPEYVENLMSWVQDNLDDERIFPNKTGVPFPTNFQTLVRTMMKRLFRVYAHIYCHHFDEIAGLSLQAHLNTSFKHFVLFCKEFRLISTKDYGPLKELVLIMFDGNDLDADGDTDLTDS</sequence>
<gene>
    <name evidence="3" type="primary">MOB1</name>
    <name evidence="3" type="ordered locus">PP7435_Chr1-1210</name>
</gene>
<evidence type="ECO:0000313" key="3">
    <source>
        <dbReference type="EMBL" id="CCA37338.1"/>
    </source>
</evidence>
<accession>F2QPL0</accession>
<feature type="binding site" evidence="1">
    <location>
        <position position="98"/>
    </location>
    <ligand>
        <name>Zn(2+)</name>
        <dbReference type="ChEBI" id="CHEBI:29105"/>
    </ligand>
</feature>
<evidence type="ECO:0000256" key="1">
    <source>
        <dbReference type="PIRSR" id="PIRSR605301-1"/>
    </source>
</evidence>
<dbReference type="PANTHER" id="PTHR22599">
    <property type="entry name" value="MPS ONE BINDER KINASE ACTIVATOR-LIKE MOB"/>
    <property type="match status" value="1"/>
</dbReference>
<organism evidence="3 4">
    <name type="scientific">Komagataella phaffii (strain ATCC 76273 / CBS 7435 / CECT 11047 / NRRL Y-11430 / Wegner 21-1)</name>
    <name type="common">Yeast</name>
    <name type="synonym">Pichia pastoris</name>
    <dbReference type="NCBI Taxonomy" id="981350"/>
    <lineage>
        <taxon>Eukaryota</taxon>
        <taxon>Fungi</taxon>
        <taxon>Dikarya</taxon>
        <taxon>Ascomycota</taxon>
        <taxon>Saccharomycotina</taxon>
        <taxon>Pichiomycetes</taxon>
        <taxon>Pichiales</taxon>
        <taxon>Pichiaceae</taxon>
        <taxon>Komagataella</taxon>
    </lineage>
</organism>
<reference key="2">
    <citation type="submission" date="2011-04" db="EMBL/GenBank/DDBJ databases">
        <title>High-quality genome sequence of Pichia pastoris CBS 7435.</title>
        <authorList>
            <person name="Kueberl A."/>
            <person name="Schneider J."/>
            <person name="Thallinger G.G."/>
            <person name="Anderl I."/>
            <person name="Wibberg D."/>
            <person name="Hajek T."/>
            <person name="Jaenicke S."/>
            <person name="Brinkrolf K."/>
            <person name="Goesmann A."/>
            <person name="Szczepanowski R."/>
            <person name="Puehler A."/>
            <person name="Schwab H."/>
            <person name="Glieder A."/>
            <person name="Pichler H."/>
        </authorList>
    </citation>
    <scope>NUCLEOTIDE SEQUENCE</scope>
    <source>
        <strain>CBS 7435</strain>
    </source>
</reference>
<keyword evidence="1" id="KW-0479">Metal-binding</keyword>
<dbReference type="HOGENOM" id="CLU_038321_3_2_1"/>
<evidence type="ECO:0000313" key="4">
    <source>
        <dbReference type="Proteomes" id="UP000006853"/>
    </source>
</evidence>
<feature type="binding site" evidence="1">
    <location>
        <position position="103"/>
    </location>
    <ligand>
        <name>Zn(2+)</name>
        <dbReference type="ChEBI" id="CHEBI:29105"/>
    </ligand>
</feature>
<reference evidence="3 4" key="3">
    <citation type="journal article" date="2016" name="FEMS Yeast Res.">
        <title>Curation of the genome annotation of Pichia pastoris (Komagataella phaffii) CBS7435 from gene level to protein function.</title>
        <authorList>
            <person name="Valli M."/>
            <person name="Tatto N.E."/>
            <person name="Peymann A."/>
            <person name="Gruber C."/>
            <person name="Landes N."/>
            <person name="Ekker H."/>
            <person name="Thallinger G.G."/>
            <person name="Mattanovich D."/>
            <person name="Gasser B."/>
            <person name="Graf A.B."/>
        </authorList>
    </citation>
    <scope>GENOME REANNOTATION</scope>
    <source>
        <strain evidence="3 4">ATCC 76273 / CBS 7435 / CECT 11047 / NRRL Y-11430 / Wegner 21-1</strain>
    </source>
</reference>
<dbReference type="Gene3D" id="1.20.140.30">
    <property type="entry name" value="MOB kinase activator"/>
    <property type="match status" value="1"/>
</dbReference>
<keyword evidence="1" id="KW-0862">Zinc</keyword>
<proteinExistence type="predicted"/>
<dbReference type="Pfam" id="PF03637">
    <property type="entry name" value="Mob1_phocein"/>
    <property type="match status" value="1"/>
</dbReference>
<name>F2QPL0_KOMPC</name>
<feature type="binding site" evidence="1">
    <location>
        <position position="201"/>
    </location>
    <ligand>
        <name>Zn(2+)</name>
        <dbReference type="ChEBI" id="CHEBI:29105"/>
    </ligand>
</feature>
<evidence type="ECO:0000256" key="2">
    <source>
        <dbReference type="SAM" id="MobiDB-lite"/>
    </source>
</evidence>
<feature type="region of interest" description="Disordered" evidence="2">
    <location>
        <begin position="19"/>
        <end position="43"/>
    </location>
</feature>
<dbReference type="AlphaFoldDB" id="F2QPL0"/>
<keyword evidence="4" id="KW-1185">Reference proteome</keyword>
<dbReference type="SUPFAM" id="SSF101152">
    <property type="entry name" value="Mob1/phocein"/>
    <property type="match status" value="1"/>
</dbReference>